<evidence type="ECO:0000256" key="1">
    <source>
        <dbReference type="ARBA" id="ARBA00006637"/>
    </source>
</evidence>
<accession>A0A7X9SNH0</accession>
<evidence type="ECO:0000259" key="11">
    <source>
        <dbReference type="PROSITE" id="PS51194"/>
    </source>
</evidence>
<dbReference type="InterPro" id="IPR032830">
    <property type="entry name" value="XPB/Ssl2_N"/>
</dbReference>
<dbReference type="NCBIfam" id="NF045503">
    <property type="entry name" value="repair_heli_XPB"/>
    <property type="match status" value="1"/>
</dbReference>
<gene>
    <name evidence="12" type="ORF">HF849_10140</name>
</gene>
<evidence type="ECO:0000259" key="10">
    <source>
        <dbReference type="PROSITE" id="PS51192"/>
    </source>
</evidence>
<organism evidence="12 13">
    <name type="scientific">Clostridium beijerinckii</name>
    <name type="common">Clostridium MP</name>
    <dbReference type="NCBI Taxonomy" id="1520"/>
    <lineage>
        <taxon>Bacteria</taxon>
        <taxon>Bacillati</taxon>
        <taxon>Bacillota</taxon>
        <taxon>Clostridia</taxon>
        <taxon>Eubacteriales</taxon>
        <taxon>Clostridiaceae</taxon>
        <taxon>Clostridium</taxon>
    </lineage>
</organism>
<dbReference type="InterPro" id="IPR014001">
    <property type="entry name" value="Helicase_ATP-bd"/>
</dbReference>
<dbReference type="Pfam" id="PF16203">
    <property type="entry name" value="ERCC3_RAD25_C"/>
    <property type="match status" value="1"/>
</dbReference>
<keyword evidence="4 12" id="KW-0347">Helicase</keyword>
<protein>
    <recommendedName>
        <fullName evidence="8">DNA 3'-5' helicase</fullName>
        <ecNumber evidence="8">5.6.2.4</ecNumber>
    </recommendedName>
</protein>
<dbReference type="AlphaFoldDB" id="A0A7X9SNH0"/>
<evidence type="ECO:0000256" key="6">
    <source>
        <dbReference type="ARBA" id="ARBA00023235"/>
    </source>
</evidence>
<keyword evidence="3" id="KW-0378">Hydrolase</keyword>
<feature type="domain" description="Helicase ATP-binding" evidence="10">
    <location>
        <begin position="202"/>
        <end position="358"/>
    </location>
</feature>
<dbReference type="Gene3D" id="3.40.50.300">
    <property type="entry name" value="P-loop containing nucleotide triphosphate hydrolases"/>
    <property type="match status" value="2"/>
</dbReference>
<dbReference type="SMART" id="SM00487">
    <property type="entry name" value="DEXDc"/>
    <property type="match status" value="1"/>
</dbReference>
<evidence type="ECO:0000256" key="4">
    <source>
        <dbReference type="ARBA" id="ARBA00022806"/>
    </source>
</evidence>
<keyword evidence="6" id="KW-0413">Isomerase</keyword>
<feature type="domain" description="Helicase C-terminal" evidence="11">
    <location>
        <begin position="413"/>
        <end position="559"/>
    </location>
</feature>
<dbReference type="GO" id="GO:0003677">
    <property type="term" value="F:DNA binding"/>
    <property type="evidence" value="ECO:0007669"/>
    <property type="project" value="InterPro"/>
</dbReference>
<dbReference type="PANTHER" id="PTHR11274">
    <property type="entry name" value="RAD25/XP-B DNA REPAIR HELICASE"/>
    <property type="match status" value="1"/>
</dbReference>
<comment type="similarity">
    <text evidence="1">Belongs to the helicase family. RAD25/XPB subfamily.</text>
</comment>
<dbReference type="InterPro" id="IPR027417">
    <property type="entry name" value="P-loop_NTPase"/>
</dbReference>
<evidence type="ECO:0000256" key="7">
    <source>
        <dbReference type="ARBA" id="ARBA00034617"/>
    </source>
</evidence>
<dbReference type="InterPro" id="IPR050615">
    <property type="entry name" value="ATP-dep_DNA_Helicase"/>
</dbReference>
<reference evidence="12 13" key="1">
    <citation type="submission" date="2020-04" db="EMBL/GenBank/DDBJ databases">
        <authorList>
            <person name="Hitch T.C.A."/>
            <person name="Wylensek D."/>
            <person name="Clavel T."/>
        </authorList>
    </citation>
    <scope>NUCLEOTIDE SEQUENCE [LARGE SCALE GENOMIC DNA]</scope>
    <source>
        <strain evidence="12 13">WB01_NA02</strain>
    </source>
</reference>
<keyword evidence="2" id="KW-0547">Nucleotide-binding</keyword>
<dbReference type="CDD" id="cd18789">
    <property type="entry name" value="SF2_C_XPB"/>
    <property type="match status" value="1"/>
</dbReference>
<evidence type="ECO:0000256" key="9">
    <source>
        <dbReference type="ARBA" id="ARBA00048988"/>
    </source>
</evidence>
<dbReference type="GO" id="GO:0005524">
    <property type="term" value="F:ATP binding"/>
    <property type="evidence" value="ECO:0007669"/>
    <property type="project" value="UniProtKB-KW"/>
</dbReference>
<evidence type="ECO:0000256" key="3">
    <source>
        <dbReference type="ARBA" id="ARBA00022801"/>
    </source>
</evidence>
<dbReference type="RefSeq" id="WP_168981881.1">
    <property type="nucleotide sequence ID" value="NZ_JABAGD010000015.1"/>
</dbReference>
<keyword evidence="5" id="KW-0067">ATP-binding</keyword>
<dbReference type="InterPro" id="IPR006935">
    <property type="entry name" value="Helicase/UvrB_N"/>
</dbReference>
<dbReference type="Pfam" id="PF13625">
    <property type="entry name" value="Helicase_C_3"/>
    <property type="match status" value="1"/>
</dbReference>
<dbReference type="Pfam" id="PF04851">
    <property type="entry name" value="ResIII"/>
    <property type="match status" value="1"/>
</dbReference>
<evidence type="ECO:0000256" key="2">
    <source>
        <dbReference type="ARBA" id="ARBA00022741"/>
    </source>
</evidence>
<proteinExistence type="inferred from homology"/>
<sequence>MNINTNNPIIVQSDKTLLVEVNNELYTEVRDKLSRFAEVIKSPEYIHTYKISPISLWNAATSGMSYQDIIEILEKYSKYEVPQNVIKDIEDNINKYGKIKIIREENSLFLISKDLYIMKEITNYKSIEKYFKEKINDFKYKIDENMRGEIKLSLIKLGYPVEDLGGYIEGNRHEMSLKKFTSLGEPLLIRDYQKEASEIFYADGSAKGGSGVVVLPCGAGKTVTAMAVMDKIKEETLILTTNITAVRQWKQELIDKMNILEENIGEYSGEIKEIKSITISTYQILTHRKSKVDEFVHMNIFHEKDWGLIIYDEVHTLPAPIFRAAAEIQATRRLGLTATLVREDGKEEDVFSLIGPKKYDMPWKVLEKQGWIAEAQCTEVRVKIPEDLKMEYAVSDSKSKFRIASENYRKIDVLKNLIKKHVNDKILIIGQYIEQLNIIAKELKVPIITGKTKNSEREQLFDKFRIGDITILIVSKVANFAIDLPDASVAIQVSGTFGSRQEEAQRLGRILRPKKGDNRAYFYSIVTADSREQEFALKRQLFLAEQGYKYYIELIEQME</sequence>
<name>A0A7X9SNH0_CLOBE</name>
<dbReference type="GO" id="GO:0016787">
    <property type="term" value="F:hydrolase activity"/>
    <property type="evidence" value="ECO:0007669"/>
    <property type="project" value="UniProtKB-KW"/>
</dbReference>
<dbReference type="EC" id="5.6.2.4" evidence="8"/>
<dbReference type="SMART" id="SM00490">
    <property type="entry name" value="HELICc"/>
    <property type="match status" value="1"/>
</dbReference>
<dbReference type="InterPro" id="IPR032438">
    <property type="entry name" value="ERCC3_RAD25_C"/>
</dbReference>
<comment type="catalytic activity">
    <reaction evidence="9">
        <text>ATP + H2O = ADP + phosphate + H(+)</text>
        <dbReference type="Rhea" id="RHEA:13065"/>
        <dbReference type="ChEBI" id="CHEBI:15377"/>
        <dbReference type="ChEBI" id="CHEBI:15378"/>
        <dbReference type="ChEBI" id="CHEBI:30616"/>
        <dbReference type="ChEBI" id="CHEBI:43474"/>
        <dbReference type="ChEBI" id="CHEBI:456216"/>
        <dbReference type="EC" id="5.6.2.4"/>
    </reaction>
</comment>
<dbReference type="PROSITE" id="PS51194">
    <property type="entry name" value="HELICASE_CTER"/>
    <property type="match status" value="1"/>
</dbReference>
<evidence type="ECO:0000313" key="13">
    <source>
        <dbReference type="Proteomes" id="UP000587880"/>
    </source>
</evidence>
<evidence type="ECO:0000256" key="5">
    <source>
        <dbReference type="ARBA" id="ARBA00022840"/>
    </source>
</evidence>
<dbReference type="PROSITE" id="PS51192">
    <property type="entry name" value="HELICASE_ATP_BIND_1"/>
    <property type="match status" value="1"/>
</dbReference>
<comment type="caution">
    <text evidence="12">The sequence shown here is derived from an EMBL/GenBank/DDBJ whole genome shotgun (WGS) entry which is preliminary data.</text>
</comment>
<dbReference type="PANTHER" id="PTHR11274:SF0">
    <property type="entry name" value="GENERAL TRANSCRIPTION AND DNA REPAIR FACTOR IIH HELICASE SUBUNIT XPB"/>
    <property type="match status" value="1"/>
</dbReference>
<dbReference type="InterPro" id="IPR001650">
    <property type="entry name" value="Helicase_C-like"/>
</dbReference>
<comment type="catalytic activity">
    <reaction evidence="7">
        <text>Couples ATP hydrolysis with the unwinding of duplex DNA by translocating in the 3'-5' direction.</text>
        <dbReference type="EC" id="5.6.2.4"/>
    </reaction>
</comment>
<dbReference type="PRINTS" id="PR00851">
    <property type="entry name" value="XRODRMPGMNTB"/>
</dbReference>
<dbReference type="Proteomes" id="UP000587880">
    <property type="component" value="Unassembled WGS sequence"/>
</dbReference>
<dbReference type="GO" id="GO:0043138">
    <property type="term" value="F:3'-5' DNA helicase activity"/>
    <property type="evidence" value="ECO:0007669"/>
    <property type="project" value="UniProtKB-EC"/>
</dbReference>
<evidence type="ECO:0000256" key="8">
    <source>
        <dbReference type="ARBA" id="ARBA00034808"/>
    </source>
</evidence>
<evidence type="ECO:0000313" key="12">
    <source>
        <dbReference type="EMBL" id="NMF05110.1"/>
    </source>
</evidence>
<dbReference type="EMBL" id="JABAGD010000015">
    <property type="protein sequence ID" value="NMF05110.1"/>
    <property type="molecule type" value="Genomic_DNA"/>
</dbReference>
<dbReference type="SUPFAM" id="SSF52540">
    <property type="entry name" value="P-loop containing nucleoside triphosphate hydrolases"/>
    <property type="match status" value="2"/>
</dbReference>